<keyword evidence="2" id="KW-0812">Transmembrane</keyword>
<keyword evidence="4" id="KW-1185">Reference proteome</keyword>
<feature type="transmembrane region" description="Helical" evidence="2">
    <location>
        <begin position="58"/>
        <end position="75"/>
    </location>
</feature>
<feature type="compositionally biased region" description="Low complexity" evidence="1">
    <location>
        <begin position="35"/>
        <end position="45"/>
    </location>
</feature>
<dbReference type="OrthoDB" id="10491104at2759"/>
<reference evidence="4" key="1">
    <citation type="submission" date="2016-02" db="EMBL/GenBank/DDBJ databases">
        <title>Draft genome sequence of Microdochium bolleyi, a fungal endophyte of beachgrass.</title>
        <authorList>
            <consortium name="DOE Joint Genome Institute"/>
            <person name="David A.S."/>
            <person name="May G."/>
            <person name="Haridas S."/>
            <person name="Lim J."/>
            <person name="Wang M."/>
            <person name="Labutti K."/>
            <person name="Lipzen A."/>
            <person name="Barry K."/>
            <person name="Grigoriev I.V."/>
        </authorList>
    </citation>
    <scope>NUCLEOTIDE SEQUENCE [LARGE SCALE GENOMIC DNA]</scope>
    <source>
        <strain evidence="4">J235TASD1</strain>
    </source>
</reference>
<evidence type="ECO:0000313" key="3">
    <source>
        <dbReference type="EMBL" id="KXJ97566.1"/>
    </source>
</evidence>
<feature type="region of interest" description="Disordered" evidence="1">
    <location>
        <begin position="82"/>
        <end position="105"/>
    </location>
</feature>
<evidence type="ECO:0000256" key="2">
    <source>
        <dbReference type="SAM" id="Phobius"/>
    </source>
</evidence>
<gene>
    <name evidence="3" type="ORF">Micbo1qcDRAFT_156493</name>
</gene>
<name>A0A136JKA7_9PEZI</name>
<dbReference type="AlphaFoldDB" id="A0A136JKA7"/>
<dbReference type="EMBL" id="KQ964245">
    <property type="protein sequence ID" value="KXJ97566.1"/>
    <property type="molecule type" value="Genomic_DNA"/>
</dbReference>
<accession>A0A136JKA7</accession>
<sequence>MSAMRSSALRASTRATATTLSRPAVLPLTCRTYASSQPPRSQSPPAKAPENSDKAMYGYVAIGLGIGAGFFFLMSRPTRAADAAMKQSTIPGSPGKQNLKGGDEK</sequence>
<dbReference type="Proteomes" id="UP000070501">
    <property type="component" value="Unassembled WGS sequence"/>
</dbReference>
<evidence type="ECO:0000313" key="4">
    <source>
        <dbReference type="Proteomes" id="UP000070501"/>
    </source>
</evidence>
<keyword evidence="2" id="KW-0472">Membrane</keyword>
<feature type="compositionally biased region" description="Low complexity" evidence="1">
    <location>
        <begin position="1"/>
        <end position="22"/>
    </location>
</feature>
<protein>
    <submittedName>
        <fullName evidence="3">Uncharacterized protein</fullName>
    </submittedName>
</protein>
<organism evidence="3 4">
    <name type="scientific">Microdochium bolleyi</name>
    <dbReference type="NCBI Taxonomy" id="196109"/>
    <lineage>
        <taxon>Eukaryota</taxon>
        <taxon>Fungi</taxon>
        <taxon>Dikarya</taxon>
        <taxon>Ascomycota</taxon>
        <taxon>Pezizomycotina</taxon>
        <taxon>Sordariomycetes</taxon>
        <taxon>Xylariomycetidae</taxon>
        <taxon>Xylariales</taxon>
        <taxon>Microdochiaceae</taxon>
        <taxon>Microdochium</taxon>
    </lineage>
</organism>
<feature type="region of interest" description="Disordered" evidence="1">
    <location>
        <begin position="1"/>
        <end position="52"/>
    </location>
</feature>
<keyword evidence="2" id="KW-1133">Transmembrane helix</keyword>
<dbReference type="InParanoid" id="A0A136JKA7"/>
<evidence type="ECO:0000256" key="1">
    <source>
        <dbReference type="SAM" id="MobiDB-lite"/>
    </source>
</evidence>
<proteinExistence type="predicted"/>